<feature type="domain" description="Ubiquitin-like" evidence="2">
    <location>
        <begin position="960"/>
        <end position="1033"/>
    </location>
</feature>
<dbReference type="PROSITE" id="PS50053">
    <property type="entry name" value="UBIQUITIN_2"/>
    <property type="match status" value="1"/>
</dbReference>
<protein>
    <recommendedName>
        <fullName evidence="2">Ubiquitin-like domain-containing protein</fullName>
    </recommendedName>
</protein>
<sequence>IGSIIEYRNSTIFNSDRSHSFIFNDYEGEDVKSTRIYEDVFPNELSEKYNLDNYQKTIYNDNNDEDPSNDLVLQAPALESLLNFTHTTDAVPAIFDRRILINCPAVIDNILETPVSISIPDSKTDLDRSTATLDVIEVIPDNGKVIIDSNPRKGPSEVSVSGGRYLHYSSAQDGNYDQVFVIDENGDVLAIAIDYDYNFLVEPNKKMLTEKHILATNIVEGDVGYLMSDSRVYLKDNKKHDGIFLDPTFTDSLYDIWKTVYISSSSQLMSEVKAITSRQFVQSVQGRIVEDIAFQVVSQLIAFAASQVLHAIPVVGSVLAVVGYALIYGLISAWKAHQDAIENARDIASFTLKNPSYDSPITLSSKDAYSDLWGGTLPNIVGFSTGGVYTDTLLETDEHLFKGKLVLAPKGVKKTGPLGLRNIPISLDYTIQKGGYTMYSDFDDPRLSPYFKAPLKPIYNPLTSSVKTYAGQLIEYNEKVEKLDPELRYMTNSIMFLERSISEQTNGQYDTIYPYMTYGHGTFIPTFQFGGLGAKFPVPEFYREYPTFVDSEYYSDVKNEYSNIYKVFDMDSSQTIELIPENSIHAIYGDVPQIEAILVDTEGNEVKLSPFKSSDDMFTFTAELGTIHISNFMYNTLQEQMTQHKKQYASVQDYDAYYILKIGVARYRSTDDLGDMTHEEVDHIATMQSIDQTLLEYSYQFTHAQNTQKGLSEMFYTTIVTVVSTIITTIATLGVGAYASKVHSKAMNKAAATIAKETGKGVLEVTLKEAAKTLSFAQRITQSFAGATSSAGLISVMLSPIKETLQEIFVDPYLETIVTDITAKWGWSVFGQVLASSMASATRETLTGSMTQFIFGGSNQQTETQGLIKTHHEANFISAQNSVETSINSKKNSLKYSPKLSTFIKSGVSLLIGAALGGMGGPLAFGATVGIGLASMISIVEDLDVVKTITHNIVSQKASLHITGATPENRIRNIDANPNLAITQLLKEIAKSQGLSGTLERKMIYKGKLLQQDKTLSAYGFISGDSLLLIGEQAMFGERTQEDVENHLNPKTLKQEQVRGYSKMYKKKLTRMAIKYASDLKKVIINEYGQKVLSKNKVALTSIFSFRFDKAIRKVTHLKTRRSIGPEMLNNIKAEITAKFNTYPLATAVQREGFTSAISFIDDYLIFSKYLSSKSGRGAFSISNIKDDDTNVIAPKSWLYENIRYALPKKNKLPLRDDDLSWVMFGDRPSYGIVSKLKAHTEGKELMKRKGLKDLLSIDYRISRLDTTDFINNNIEITNKGLEDLQKTVAFIIQRFVFGDYHESTYVSKTTNKGLEVGKDYFQPEYEIIREIFFLAADANDGIPLDFGKISADSGIKTELQSRLYQGYGFDESLLDIEAYIEKLSRDMGLSSRDEKVRKIKETIEDYKSNTENRRRDFMRELGYRSQGERDMHRTVNDLFGVEFIHEKQVNQAVGAREITTTNDNGVRETFGIPNTFSFDFYLEFNQAIKDYLGLDYKWKAIAVEYMGTYWHGPQNPNQQEADRKKRLICRDNNIILIEIEEGLDPSEITNQIIEQIKEQTGTQLSYRQLTRFRNFIGNTRNP</sequence>
<dbReference type="InterPro" id="IPR029071">
    <property type="entry name" value="Ubiquitin-like_domsf"/>
</dbReference>
<reference evidence="3" key="1">
    <citation type="journal article" date="2015" name="Nature">
        <title>Complex archaea that bridge the gap between prokaryotes and eukaryotes.</title>
        <authorList>
            <person name="Spang A."/>
            <person name="Saw J.H."/>
            <person name="Jorgensen S.L."/>
            <person name="Zaremba-Niedzwiedzka K."/>
            <person name="Martijn J."/>
            <person name="Lind A.E."/>
            <person name="van Eijk R."/>
            <person name="Schleper C."/>
            <person name="Guy L."/>
            <person name="Ettema T.J."/>
        </authorList>
    </citation>
    <scope>NUCLEOTIDE SEQUENCE</scope>
</reference>
<evidence type="ECO:0000256" key="1">
    <source>
        <dbReference type="SAM" id="Phobius"/>
    </source>
</evidence>
<gene>
    <name evidence="3" type="ORF">LCGC14_0676490</name>
</gene>
<keyword evidence="1" id="KW-0812">Transmembrane</keyword>
<dbReference type="InterPro" id="IPR000626">
    <property type="entry name" value="Ubiquitin-like_dom"/>
</dbReference>
<organism evidence="3">
    <name type="scientific">marine sediment metagenome</name>
    <dbReference type="NCBI Taxonomy" id="412755"/>
    <lineage>
        <taxon>unclassified sequences</taxon>
        <taxon>metagenomes</taxon>
        <taxon>ecological metagenomes</taxon>
    </lineage>
</organism>
<comment type="caution">
    <text evidence="3">The sequence shown here is derived from an EMBL/GenBank/DDBJ whole genome shotgun (WGS) entry which is preliminary data.</text>
</comment>
<keyword evidence="1" id="KW-0472">Membrane</keyword>
<dbReference type="Gene3D" id="3.10.20.90">
    <property type="entry name" value="Phosphatidylinositol 3-kinase Catalytic Subunit, Chain A, domain 1"/>
    <property type="match status" value="1"/>
</dbReference>
<dbReference type="EMBL" id="LAZR01001350">
    <property type="protein sequence ID" value="KKN46095.1"/>
    <property type="molecule type" value="Genomic_DNA"/>
</dbReference>
<feature type="transmembrane region" description="Helical" evidence="1">
    <location>
        <begin position="715"/>
        <end position="739"/>
    </location>
</feature>
<name>A0A0F9QPH3_9ZZZZ</name>
<evidence type="ECO:0000313" key="3">
    <source>
        <dbReference type="EMBL" id="KKN46095.1"/>
    </source>
</evidence>
<dbReference type="Gene3D" id="3.40.960.10">
    <property type="entry name" value="VSR Endonuclease"/>
    <property type="match status" value="1"/>
</dbReference>
<dbReference type="SUPFAM" id="SSF54236">
    <property type="entry name" value="Ubiquitin-like"/>
    <property type="match status" value="1"/>
</dbReference>
<feature type="non-terminal residue" evidence="3">
    <location>
        <position position="1"/>
    </location>
</feature>
<proteinExistence type="predicted"/>
<accession>A0A0F9QPH3</accession>
<evidence type="ECO:0000259" key="2">
    <source>
        <dbReference type="PROSITE" id="PS50053"/>
    </source>
</evidence>
<keyword evidence="1" id="KW-1133">Transmembrane helix</keyword>